<evidence type="ECO:0000256" key="2">
    <source>
        <dbReference type="SAM" id="Phobius"/>
    </source>
</evidence>
<keyword evidence="4" id="KW-0830">Ubiquinone</keyword>
<dbReference type="PANTHER" id="PTHR10566:SF113">
    <property type="entry name" value="PROTEIN ACTIVITY OF BC1 COMPLEX KINASE 7, CHLOROPLASTIC"/>
    <property type="match status" value="1"/>
</dbReference>
<dbReference type="AlphaFoldDB" id="A0A7W9RZ63"/>
<feature type="transmembrane region" description="Helical" evidence="2">
    <location>
        <begin position="523"/>
        <end position="546"/>
    </location>
</feature>
<reference evidence="4 5" key="1">
    <citation type="submission" date="2020-08" db="EMBL/GenBank/DDBJ databases">
        <title>Genomic Encyclopedia of Type Strains, Phase IV (KMG-IV): sequencing the most valuable type-strain genomes for metagenomic binning, comparative biology and taxonomic classification.</title>
        <authorList>
            <person name="Goeker M."/>
        </authorList>
    </citation>
    <scope>NUCLEOTIDE SEQUENCE [LARGE SCALE GENOMIC DNA]</scope>
    <source>
        <strain evidence="4 5">DSM 11099</strain>
    </source>
</reference>
<dbReference type="PANTHER" id="PTHR10566">
    <property type="entry name" value="CHAPERONE-ACTIVITY OF BC1 COMPLEX CABC1 -RELATED"/>
    <property type="match status" value="1"/>
</dbReference>
<evidence type="ECO:0000256" key="1">
    <source>
        <dbReference type="ARBA" id="ARBA00009670"/>
    </source>
</evidence>
<evidence type="ECO:0000313" key="4">
    <source>
        <dbReference type="EMBL" id="MBB6011181.1"/>
    </source>
</evidence>
<dbReference type="Pfam" id="PF03109">
    <property type="entry name" value="ABC1"/>
    <property type="match status" value="1"/>
</dbReference>
<dbReference type="InterPro" id="IPR050154">
    <property type="entry name" value="UbiB_kinase"/>
</dbReference>
<keyword evidence="2" id="KW-1133">Transmembrane helix</keyword>
<dbReference type="Proteomes" id="UP000533306">
    <property type="component" value="Unassembled WGS sequence"/>
</dbReference>
<dbReference type="InterPro" id="IPR004147">
    <property type="entry name" value="ABC1_dom"/>
</dbReference>
<dbReference type="CDD" id="cd05121">
    <property type="entry name" value="ABC1_ADCK3-like"/>
    <property type="match status" value="1"/>
</dbReference>
<keyword evidence="5" id="KW-1185">Reference proteome</keyword>
<dbReference type="EMBL" id="JACHEU010000001">
    <property type="protein sequence ID" value="MBB6011181.1"/>
    <property type="molecule type" value="Genomic_DNA"/>
</dbReference>
<comment type="caution">
    <text evidence="4">The sequence shown here is derived from an EMBL/GenBank/DDBJ whole genome shotgun (WGS) entry which is preliminary data.</text>
</comment>
<keyword evidence="2" id="KW-0812">Transmembrane</keyword>
<accession>A0A7W9RZ63</accession>
<organism evidence="4 5">
    <name type="scientific">Aquamicrobium lusatiense</name>
    <dbReference type="NCBI Taxonomy" id="89772"/>
    <lineage>
        <taxon>Bacteria</taxon>
        <taxon>Pseudomonadati</taxon>
        <taxon>Pseudomonadota</taxon>
        <taxon>Alphaproteobacteria</taxon>
        <taxon>Hyphomicrobiales</taxon>
        <taxon>Phyllobacteriaceae</taxon>
        <taxon>Aquamicrobium</taxon>
    </lineage>
</organism>
<evidence type="ECO:0000313" key="5">
    <source>
        <dbReference type="Proteomes" id="UP000533306"/>
    </source>
</evidence>
<protein>
    <submittedName>
        <fullName evidence="4">Ubiquinone biosynthesis protein</fullName>
    </submittedName>
</protein>
<proteinExistence type="inferred from homology"/>
<gene>
    <name evidence="4" type="ORF">HNR59_000526</name>
</gene>
<comment type="similarity">
    <text evidence="1">Belongs to the protein kinase superfamily. ADCK protein kinase family.</text>
</comment>
<feature type="domain" description="ABC1 atypical kinase-like" evidence="3">
    <location>
        <begin position="98"/>
        <end position="342"/>
    </location>
</feature>
<evidence type="ECO:0000259" key="3">
    <source>
        <dbReference type="Pfam" id="PF03109"/>
    </source>
</evidence>
<keyword evidence="2" id="KW-0472">Membrane</keyword>
<name>A0A7W9RZ63_9HYPH</name>
<dbReference type="RefSeq" id="WP_183825599.1">
    <property type="nucleotide sequence ID" value="NZ_JACHEU010000001.1"/>
</dbReference>
<dbReference type="SUPFAM" id="SSF56112">
    <property type="entry name" value="Protein kinase-like (PK-like)"/>
    <property type="match status" value="1"/>
</dbReference>
<dbReference type="InterPro" id="IPR011009">
    <property type="entry name" value="Kinase-like_dom_sf"/>
</dbReference>
<sequence>MTVLETTFAAARDHKRIAEIAAVLVRFGVDDIAIRLGLGGLLPKRRGRALHADAESLSQPERLRLAIESLGPTFIKLGQILSTRADLLSPEWITELEKLQSDVAPEPWEAIRAQVEEDLGASPDTVFLSFAHTALAAGSIAQVHRATLHDGTDVVVKVRRAGLRPLVEADLRLLSHAAGLVEAQWPEFARYRPREILNHLGAAMGEELDLAAEGRNCEAVAQNLAAMERIKIPRIFSEWSSERLLVQEYIDGIVPNDHAALNATGLDGRELARTGTAAFLRMALVDGLFHADPHPGNLRALPGNRVAFIDFGMVGRLGARRREQLLMLVAAIVETSGERVAALLMEWSGAADIDLPRLEAACDTFVARHGVPPLRLGEAITDFMALAREHDLALPADLALLFKALITADGVMRSLDPDFDALAAAGPIVQEEMIRRYRPGALMGKGKSLALDFAGLAAEAPSLLRLLALRLRQGRIAAEVELKGLDRIGADIRWAATRIAVAIVTAAFALGLAPRLLDFGPTLLGIPVTALLGIAVILGGLAWLLVPRRR</sequence>